<dbReference type="AlphaFoldDB" id="A0A453NLU7"/>
<evidence type="ECO:0000313" key="2">
    <source>
        <dbReference type="Proteomes" id="UP000015105"/>
    </source>
</evidence>
<reference evidence="2" key="1">
    <citation type="journal article" date="2014" name="Science">
        <title>Ancient hybridizations among the ancestral genomes of bread wheat.</title>
        <authorList>
            <consortium name="International Wheat Genome Sequencing Consortium,"/>
            <person name="Marcussen T."/>
            <person name="Sandve S.R."/>
            <person name="Heier L."/>
            <person name="Spannagl M."/>
            <person name="Pfeifer M."/>
            <person name="Jakobsen K.S."/>
            <person name="Wulff B.B."/>
            <person name="Steuernagel B."/>
            <person name="Mayer K.F."/>
            <person name="Olsen O.A."/>
        </authorList>
    </citation>
    <scope>NUCLEOTIDE SEQUENCE [LARGE SCALE GENOMIC DNA]</scope>
    <source>
        <strain evidence="2">cv. AL8/78</strain>
    </source>
</reference>
<protein>
    <submittedName>
        <fullName evidence="1">Uncharacterized protein</fullName>
    </submittedName>
</protein>
<proteinExistence type="predicted"/>
<organism evidence="1 2">
    <name type="scientific">Aegilops tauschii subsp. strangulata</name>
    <name type="common">Goatgrass</name>
    <dbReference type="NCBI Taxonomy" id="200361"/>
    <lineage>
        <taxon>Eukaryota</taxon>
        <taxon>Viridiplantae</taxon>
        <taxon>Streptophyta</taxon>
        <taxon>Embryophyta</taxon>
        <taxon>Tracheophyta</taxon>
        <taxon>Spermatophyta</taxon>
        <taxon>Magnoliopsida</taxon>
        <taxon>Liliopsida</taxon>
        <taxon>Poales</taxon>
        <taxon>Poaceae</taxon>
        <taxon>BOP clade</taxon>
        <taxon>Pooideae</taxon>
        <taxon>Triticodae</taxon>
        <taxon>Triticeae</taxon>
        <taxon>Triticinae</taxon>
        <taxon>Aegilops</taxon>
    </lineage>
</organism>
<reference evidence="1" key="5">
    <citation type="journal article" date="2021" name="G3 (Bethesda)">
        <title>Aegilops tauschii genome assembly Aet v5.0 features greater sequence contiguity and improved annotation.</title>
        <authorList>
            <person name="Wang L."/>
            <person name="Zhu T."/>
            <person name="Rodriguez J.C."/>
            <person name="Deal K.R."/>
            <person name="Dubcovsky J."/>
            <person name="McGuire P.E."/>
            <person name="Lux T."/>
            <person name="Spannagl M."/>
            <person name="Mayer K.F.X."/>
            <person name="Baldrich P."/>
            <person name="Meyers B.C."/>
            <person name="Huo N."/>
            <person name="Gu Y.Q."/>
            <person name="Zhou H."/>
            <person name="Devos K.M."/>
            <person name="Bennetzen J.L."/>
            <person name="Unver T."/>
            <person name="Budak H."/>
            <person name="Gulick P.J."/>
            <person name="Galiba G."/>
            <person name="Kalapos B."/>
            <person name="Nelson D.R."/>
            <person name="Li P."/>
            <person name="You F.M."/>
            <person name="Luo M.C."/>
            <person name="Dvorak J."/>
        </authorList>
    </citation>
    <scope>NUCLEOTIDE SEQUENCE [LARGE SCALE GENOMIC DNA]</scope>
    <source>
        <strain evidence="1">cv. AL8/78</strain>
    </source>
</reference>
<dbReference type="EnsemblPlants" id="AET6Gv20414600.3">
    <property type="protein sequence ID" value="AET6Gv20414600.3"/>
    <property type="gene ID" value="AET6Gv20414600"/>
</dbReference>
<reference evidence="1" key="3">
    <citation type="journal article" date="2017" name="Nature">
        <title>Genome sequence of the progenitor of the wheat D genome Aegilops tauschii.</title>
        <authorList>
            <person name="Luo M.C."/>
            <person name="Gu Y.Q."/>
            <person name="Puiu D."/>
            <person name="Wang H."/>
            <person name="Twardziok S.O."/>
            <person name="Deal K.R."/>
            <person name="Huo N."/>
            <person name="Zhu T."/>
            <person name="Wang L."/>
            <person name="Wang Y."/>
            <person name="McGuire P.E."/>
            <person name="Liu S."/>
            <person name="Long H."/>
            <person name="Ramasamy R.K."/>
            <person name="Rodriguez J.C."/>
            <person name="Van S.L."/>
            <person name="Yuan L."/>
            <person name="Wang Z."/>
            <person name="Xia Z."/>
            <person name="Xiao L."/>
            <person name="Anderson O.D."/>
            <person name="Ouyang S."/>
            <person name="Liang Y."/>
            <person name="Zimin A.V."/>
            <person name="Pertea G."/>
            <person name="Qi P."/>
            <person name="Bennetzen J.L."/>
            <person name="Dai X."/>
            <person name="Dawson M.W."/>
            <person name="Muller H.G."/>
            <person name="Kugler K."/>
            <person name="Rivarola-Duarte L."/>
            <person name="Spannagl M."/>
            <person name="Mayer K.F.X."/>
            <person name="Lu F.H."/>
            <person name="Bevan M.W."/>
            <person name="Leroy P."/>
            <person name="Li P."/>
            <person name="You F.M."/>
            <person name="Sun Q."/>
            <person name="Liu Z."/>
            <person name="Lyons E."/>
            <person name="Wicker T."/>
            <person name="Salzberg S.L."/>
            <person name="Devos K.M."/>
            <person name="Dvorak J."/>
        </authorList>
    </citation>
    <scope>NUCLEOTIDE SEQUENCE [LARGE SCALE GENOMIC DNA]</scope>
    <source>
        <strain evidence="1">cv. AL8/78</strain>
    </source>
</reference>
<name>A0A453NLU7_AEGTS</name>
<sequence>MDILSEISAIYSFDRTIYLNMSLKMRLILADSWFNSFVSCTCCIVKDLAVHKAIKHYLTFDCNFFNML</sequence>
<reference evidence="2" key="2">
    <citation type="journal article" date="2017" name="Nat. Plants">
        <title>The Aegilops tauschii genome reveals multiple impacts of transposons.</title>
        <authorList>
            <person name="Zhao G."/>
            <person name="Zou C."/>
            <person name="Li K."/>
            <person name="Wang K."/>
            <person name="Li T."/>
            <person name="Gao L."/>
            <person name="Zhang X."/>
            <person name="Wang H."/>
            <person name="Yang Z."/>
            <person name="Liu X."/>
            <person name="Jiang W."/>
            <person name="Mao L."/>
            <person name="Kong X."/>
            <person name="Jiao Y."/>
            <person name="Jia J."/>
        </authorList>
    </citation>
    <scope>NUCLEOTIDE SEQUENCE [LARGE SCALE GENOMIC DNA]</scope>
    <source>
        <strain evidence="2">cv. AL8/78</strain>
    </source>
</reference>
<evidence type="ECO:0000313" key="1">
    <source>
        <dbReference type="EnsemblPlants" id="AET6Gv20414600.3"/>
    </source>
</evidence>
<keyword evidence="2" id="KW-1185">Reference proteome</keyword>
<dbReference type="Gramene" id="AET6Gv20414600.3">
    <property type="protein sequence ID" value="AET6Gv20414600.3"/>
    <property type="gene ID" value="AET6Gv20414600"/>
</dbReference>
<dbReference type="Proteomes" id="UP000015105">
    <property type="component" value="Chromosome 6D"/>
</dbReference>
<accession>A0A453NLU7</accession>
<reference evidence="1" key="4">
    <citation type="submission" date="2019-03" db="UniProtKB">
        <authorList>
            <consortium name="EnsemblPlants"/>
        </authorList>
    </citation>
    <scope>IDENTIFICATION</scope>
</reference>